<keyword evidence="1" id="KW-0808">Transferase</keyword>
<dbReference type="InterPro" id="IPR027555">
    <property type="entry name" value="Mo5U34_MeTrfas-like"/>
</dbReference>
<dbReference type="KEGG" id="psu:Psesu_2453"/>
<reference evidence="1 2" key="1">
    <citation type="submission" date="2011-01" db="EMBL/GenBank/DDBJ databases">
        <title>Complete sequence of Pseudoxanthomonas suwonensis 11-1.</title>
        <authorList>
            <consortium name="US DOE Joint Genome Institute"/>
            <person name="Lucas S."/>
            <person name="Copeland A."/>
            <person name="Lapidus A."/>
            <person name="Cheng J.-F."/>
            <person name="Goodwin L."/>
            <person name="Pitluck S."/>
            <person name="Teshima H."/>
            <person name="Detter J.C."/>
            <person name="Han C."/>
            <person name="Tapia R."/>
            <person name="Land M."/>
            <person name="Hauser L."/>
            <person name="Kyrpides N."/>
            <person name="Ivanova N."/>
            <person name="Ovchinnikova G."/>
            <person name="Siebers A.K."/>
            <person name="Allgaier M."/>
            <person name="Thelen M.P."/>
            <person name="Hugenholtz P."/>
            <person name="Gladden J."/>
            <person name="Woyke T."/>
        </authorList>
    </citation>
    <scope>NUCLEOTIDE SEQUENCE [LARGE SCALE GENOMIC DNA]</scope>
    <source>
        <strain evidence="2">11-1</strain>
    </source>
</reference>
<dbReference type="STRING" id="743721.Psesu_2453"/>
<dbReference type="Proteomes" id="UP000008632">
    <property type="component" value="Chromosome"/>
</dbReference>
<dbReference type="AlphaFoldDB" id="E6WW77"/>
<proteinExistence type="predicted"/>
<dbReference type="Gene3D" id="3.40.50.150">
    <property type="entry name" value="Vaccinia Virus protein VP39"/>
    <property type="match status" value="1"/>
</dbReference>
<dbReference type="RefSeq" id="WP_013536112.1">
    <property type="nucleotide sequence ID" value="NC_014924.1"/>
</dbReference>
<keyword evidence="2" id="KW-1185">Reference proteome</keyword>
<gene>
    <name evidence="1" type="ordered locus">Psesu_2453</name>
</gene>
<name>E6WW77_PSEUU</name>
<organism evidence="1 2">
    <name type="scientific">Pseudoxanthomonas suwonensis (strain 11-1)</name>
    <dbReference type="NCBI Taxonomy" id="743721"/>
    <lineage>
        <taxon>Bacteria</taxon>
        <taxon>Pseudomonadati</taxon>
        <taxon>Pseudomonadota</taxon>
        <taxon>Gammaproteobacteria</taxon>
        <taxon>Lysobacterales</taxon>
        <taxon>Lysobacteraceae</taxon>
        <taxon>Pseudoxanthomonas</taxon>
    </lineage>
</organism>
<dbReference type="Pfam" id="PF08003">
    <property type="entry name" value="Methyltransf_9"/>
    <property type="match status" value="1"/>
</dbReference>
<evidence type="ECO:0000313" key="2">
    <source>
        <dbReference type="Proteomes" id="UP000008632"/>
    </source>
</evidence>
<dbReference type="eggNOG" id="COG2227">
    <property type="taxonomic scope" value="Bacteria"/>
</dbReference>
<dbReference type="GO" id="GO:0008168">
    <property type="term" value="F:methyltransferase activity"/>
    <property type="evidence" value="ECO:0007669"/>
    <property type="project" value="UniProtKB-KW"/>
</dbReference>
<sequence>MPRFEPILPDADLKLINESLPWHAATELGDGRIIGSLTARKGKREQVEPIPDKRITRLDRELGLAGRTVLEIGCFEGIHTLGLCSYGARVTAVDLRPLNVIKTHARLSAYGESADVFAVDVEDPALELPHYDVVFHCGVLYHLEEPVRHLRKLLPCCDAIYLDTHIAREDEDDATLESGGRTYLGHAHREGGWNDPFSGRGKGAFWLRLSDLQSILEEAGFEVDNWGVREERNGPRVGLLARRVRPAAG</sequence>
<keyword evidence="1" id="KW-0489">Methyltransferase</keyword>
<dbReference type="HOGENOM" id="CLU_1115055_0_0_6"/>
<dbReference type="GO" id="GO:0032259">
    <property type="term" value="P:methylation"/>
    <property type="evidence" value="ECO:0007669"/>
    <property type="project" value="UniProtKB-KW"/>
</dbReference>
<accession>E6WW77</accession>
<dbReference type="SUPFAM" id="SSF53335">
    <property type="entry name" value="S-adenosyl-L-methionine-dependent methyltransferases"/>
    <property type="match status" value="1"/>
</dbReference>
<dbReference type="CDD" id="cd02440">
    <property type="entry name" value="AdoMet_MTases"/>
    <property type="match status" value="1"/>
</dbReference>
<dbReference type="EMBL" id="CP002446">
    <property type="protein sequence ID" value="ADV28285.1"/>
    <property type="molecule type" value="Genomic_DNA"/>
</dbReference>
<protein>
    <submittedName>
        <fullName evidence="1">Methyltransferase type 12</fullName>
    </submittedName>
</protein>
<dbReference type="InterPro" id="IPR029063">
    <property type="entry name" value="SAM-dependent_MTases_sf"/>
</dbReference>
<evidence type="ECO:0000313" key="1">
    <source>
        <dbReference type="EMBL" id="ADV28285.1"/>
    </source>
</evidence>